<dbReference type="AlphaFoldDB" id="A0A444LD78"/>
<comment type="caution">
    <text evidence="1">The sequence shown here is derived from an EMBL/GenBank/DDBJ whole genome shotgun (WGS) entry which is preliminary data.</text>
</comment>
<accession>A0A444LD78</accession>
<dbReference type="EMBL" id="SBIP01000004">
    <property type="protein sequence ID" value="RWX75758.1"/>
    <property type="molecule type" value="Genomic_DNA"/>
</dbReference>
<evidence type="ECO:0000313" key="1">
    <source>
        <dbReference type="EMBL" id="RWX75758.1"/>
    </source>
</evidence>
<protein>
    <submittedName>
        <fullName evidence="1">Uncharacterized protein</fullName>
    </submittedName>
</protein>
<gene>
    <name evidence="1" type="ORF">EPK99_18915</name>
</gene>
<proteinExistence type="predicted"/>
<keyword evidence="2" id="KW-1185">Reference proteome</keyword>
<dbReference type="Proteomes" id="UP000287687">
    <property type="component" value="Unassembled WGS sequence"/>
</dbReference>
<sequence>MAAASLAVWQFVVTARYGVYVTLASMMDKGESVSSAAVANYASKADQLPSTCRTDLLNAAIAVNIRNVDQMRGIDDQVSWIASLRAMEPRLRQGLGCVPTDGLLWQRLAVVRWFLGGTAQEEAHLLSMSQAYAPYELDIVKTRILQWKRVTPAVIDLAGDALRSDIRITLLYAPVGEVKAMLTEASAFMLPLLSSEAVGMPPERSDALRKADITLP</sequence>
<name>A0A444LD78_9HYPH</name>
<organism evidence="1 2">
    <name type="scientific">Neorhizobium lilium</name>
    <dbReference type="NCBI Taxonomy" id="2503024"/>
    <lineage>
        <taxon>Bacteria</taxon>
        <taxon>Pseudomonadati</taxon>
        <taxon>Pseudomonadota</taxon>
        <taxon>Alphaproteobacteria</taxon>
        <taxon>Hyphomicrobiales</taxon>
        <taxon>Rhizobiaceae</taxon>
        <taxon>Rhizobium/Agrobacterium group</taxon>
        <taxon>Neorhizobium</taxon>
    </lineage>
</organism>
<reference evidence="1 2" key="1">
    <citation type="submission" date="2019-01" db="EMBL/GenBank/DDBJ databases">
        <title>The draft genome of Rhizobium sp. 24NR.</title>
        <authorList>
            <person name="Liu L."/>
            <person name="Liang L."/>
            <person name="Shi S."/>
            <person name="Xu L."/>
            <person name="Wang X."/>
            <person name="Li L."/>
            <person name="Zhang X."/>
        </authorList>
    </citation>
    <scope>NUCLEOTIDE SEQUENCE [LARGE SCALE GENOMIC DNA]</scope>
    <source>
        <strain evidence="1 2">24NR</strain>
    </source>
</reference>
<dbReference type="RefSeq" id="WP_128444637.1">
    <property type="nucleotide sequence ID" value="NZ_SBIP01000004.1"/>
</dbReference>
<dbReference type="OrthoDB" id="7906121at2"/>
<evidence type="ECO:0000313" key="2">
    <source>
        <dbReference type="Proteomes" id="UP000287687"/>
    </source>
</evidence>